<feature type="compositionally biased region" description="Acidic residues" evidence="1">
    <location>
        <begin position="179"/>
        <end position="189"/>
    </location>
</feature>
<proteinExistence type="predicted"/>
<gene>
    <name evidence="2" type="ORF">THFILI_08740</name>
</gene>
<feature type="region of interest" description="Disordered" evidence="1">
    <location>
        <begin position="1"/>
        <end position="232"/>
    </location>
</feature>
<name>A0A0D6XAG8_THEFI</name>
<dbReference type="EMBL" id="JPSL02000040">
    <property type="protein sequence ID" value="KIX84336.1"/>
    <property type="molecule type" value="Genomic_DNA"/>
</dbReference>
<dbReference type="AlphaFoldDB" id="A0A0D6XAG8"/>
<evidence type="ECO:0000313" key="2">
    <source>
        <dbReference type="EMBL" id="KIX84336.1"/>
    </source>
</evidence>
<feature type="compositionally biased region" description="Low complexity" evidence="1">
    <location>
        <begin position="111"/>
        <end position="121"/>
    </location>
</feature>
<organism evidence="2 3">
    <name type="scientific">Thermus filiformis</name>
    <dbReference type="NCBI Taxonomy" id="276"/>
    <lineage>
        <taxon>Bacteria</taxon>
        <taxon>Thermotogati</taxon>
        <taxon>Deinococcota</taxon>
        <taxon>Deinococci</taxon>
        <taxon>Thermales</taxon>
        <taxon>Thermaceae</taxon>
        <taxon>Thermus</taxon>
    </lineage>
</organism>
<sequence length="232" mass="24087">MGEDPPLLVKHRPVGAEEVQAGEEGAARKKGLHPLGDAPHRRLRPDHQGGLGVRRQAPGGEPGVDLFPQVPQGLLQGVDVPLDQEGHPVAPGPGQGEEPEEGPEGQGPGAEAGPPQGQGQEENQEGEEVDPAPGGQNPPWRLHQGVAQKPPGKGQLPLLREPLQDHPPPHPGQGRGGEGEEEAEGEGLDQDQGHEGGHPPGPEQGPEALGEPNQVESPEPHPRPEPGPEPAP</sequence>
<protein>
    <submittedName>
        <fullName evidence="2">Uncharacterized protein</fullName>
    </submittedName>
</protein>
<accession>A0A0D6XAG8</accession>
<reference evidence="2 3" key="1">
    <citation type="journal article" date="2015" name="Genome Announc.">
        <title>Draft Genome Sequence of the Thermophile Thermus filiformis ATCC 43280, Producer of Carotenoid-(Di)glucoside-Branched Fatty Acid (Di)esters and Source of Hyperthermostable Enzymes of Biotechnological Interest.</title>
        <authorList>
            <person name="Mandelli F."/>
            <person name="Oliveira Ramires B."/>
            <person name="Couger M.B."/>
            <person name="Paixao D.A."/>
            <person name="Camilo C.M."/>
            <person name="Polikarpov I."/>
            <person name="Prade R."/>
            <person name="Riano-Pachon D.M."/>
            <person name="Squina F.M."/>
        </authorList>
    </citation>
    <scope>NUCLEOTIDE SEQUENCE [LARGE SCALE GENOMIC DNA]</scope>
    <source>
        <strain evidence="2 3">ATCC 43280</strain>
    </source>
</reference>
<keyword evidence="3" id="KW-1185">Reference proteome</keyword>
<evidence type="ECO:0000313" key="3">
    <source>
        <dbReference type="Proteomes" id="UP000030364"/>
    </source>
</evidence>
<evidence type="ECO:0000256" key="1">
    <source>
        <dbReference type="SAM" id="MobiDB-lite"/>
    </source>
</evidence>
<comment type="caution">
    <text evidence="2">The sequence shown here is derived from an EMBL/GenBank/DDBJ whole genome shotgun (WGS) entry which is preliminary data.</text>
</comment>
<dbReference type="Proteomes" id="UP000030364">
    <property type="component" value="Unassembled WGS sequence"/>
</dbReference>